<evidence type="ECO:0000256" key="1">
    <source>
        <dbReference type="SAM" id="MobiDB-lite"/>
    </source>
</evidence>
<organism evidence="4 5">
    <name type="scientific">Maledivibacter halophilus</name>
    <dbReference type="NCBI Taxonomy" id="36842"/>
    <lineage>
        <taxon>Bacteria</taxon>
        <taxon>Bacillati</taxon>
        <taxon>Bacillota</taxon>
        <taxon>Clostridia</taxon>
        <taxon>Peptostreptococcales</taxon>
        <taxon>Caminicellaceae</taxon>
        <taxon>Maledivibacter</taxon>
    </lineage>
</organism>
<dbReference type="EMBL" id="FUZT01000005">
    <property type="protein sequence ID" value="SKC70209.1"/>
    <property type="molecule type" value="Genomic_DNA"/>
</dbReference>
<evidence type="ECO:0000313" key="5">
    <source>
        <dbReference type="Proteomes" id="UP000190285"/>
    </source>
</evidence>
<name>A0A1T5L3L1_9FIRM</name>
<dbReference type="RefSeq" id="WP_170917387.1">
    <property type="nucleotide sequence ID" value="NZ_FUZT01000005.1"/>
</dbReference>
<accession>A0A1T5L3L1</accession>
<keyword evidence="2" id="KW-1133">Transmembrane helix</keyword>
<dbReference type="Proteomes" id="UP000190285">
    <property type="component" value="Unassembled WGS sequence"/>
</dbReference>
<keyword evidence="2" id="KW-0472">Membrane</keyword>
<keyword evidence="2" id="KW-0812">Transmembrane</keyword>
<dbReference type="Pfam" id="PF08955">
    <property type="entry name" value="BofC_C"/>
    <property type="match status" value="1"/>
</dbReference>
<feature type="domain" description="Bypass of forespore C C-terminal" evidence="3">
    <location>
        <begin position="158"/>
        <end position="221"/>
    </location>
</feature>
<protein>
    <submittedName>
        <fullName evidence="4">BofC C-terminal domain-containing protein</fullName>
    </submittedName>
</protein>
<dbReference type="AlphaFoldDB" id="A0A1T5L3L1"/>
<gene>
    <name evidence="4" type="ORF">SAMN02194393_02396</name>
</gene>
<proteinExistence type="predicted"/>
<sequence length="222" mass="25717">MYYRKRRNRGGIVFVVCILLLFAGFTYGYISNNKKLNRPQNISKTEDNSKIDKNNPTNNKNNEDLQGEAADIVIKNDEDKITNPNEEVNEDSEIVFNTYYAKTGEVETKKAKIPVNVIGVNLNEFREYIESNYENWQLRSISTESASLFREVDGYNPNYYFVQNKDGYIVVYKIDESGKKVLYEETDISISTLSETDKEKLNKGILAKSQEELYRIIEDYSS</sequence>
<feature type="transmembrane region" description="Helical" evidence="2">
    <location>
        <begin position="12"/>
        <end position="30"/>
    </location>
</feature>
<evidence type="ECO:0000313" key="4">
    <source>
        <dbReference type="EMBL" id="SKC70209.1"/>
    </source>
</evidence>
<evidence type="ECO:0000256" key="2">
    <source>
        <dbReference type="SAM" id="Phobius"/>
    </source>
</evidence>
<keyword evidence="5" id="KW-1185">Reference proteome</keyword>
<feature type="compositionally biased region" description="Basic and acidic residues" evidence="1">
    <location>
        <begin position="44"/>
        <end position="53"/>
    </location>
</feature>
<evidence type="ECO:0000259" key="3">
    <source>
        <dbReference type="Pfam" id="PF08955"/>
    </source>
</evidence>
<dbReference type="STRING" id="36842.SAMN02194393_02396"/>
<feature type="region of interest" description="Disordered" evidence="1">
    <location>
        <begin position="36"/>
        <end position="66"/>
    </location>
</feature>
<dbReference type="InterPro" id="IPR015050">
    <property type="entry name" value="BofC_C"/>
</dbReference>
<reference evidence="4 5" key="1">
    <citation type="submission" date="2017-02" db="EMBL/GenBank/DDBJ databases">
        <authorList>
            <person name="Peterson S.W."/>
        </authorList>
    </citation>
    <scope>NUCLEOTIDE SEQUENCE [LARGE SCALE GENOMIC DNA]</scope>
    <source>
        <strain evidence="4 5">M1</strain>
    </source>
</reference>